<keyword evidence="2" id="KW-1185">Reference proteome</keyword>
<dbReference type="RefSeq" id="WP_139798132.1">
    <property type="nucleotide sequence ID" value="NZ_FWXR01000001.1"/>
</dbReference>
<dbReference type="AlphaFoldDB" id="A0A1W1Y8Z8"/>
<evidence type="ECO:0000313" key="2">
    <source>
        <dbReference type="Proteomes" id="UP000192656"/>
    </source>
</evidence>
<dbReference type="EMBL" id="FWXR01000001">
    <property type="protein sequence ID" value="SMC32609.1"/>
    <property type="molecule type" value="Genomic_DNA"/>
</dbReference>
<gene>
    <name evidence="1" type="ORF">SAMN06297251_10155</name>
</gene>
<dbReference type="STRING" id="937218.SAMN06297251_10155"/>
<dbReference type="Proteomes" id="UP000192656">
    <property type="component" value="Unassembled WGS sequence"/>
</dbReference>
<accession>A0A1W1Y8Z8</accession>
<proteinExistence type="predicted"/>
<reference evidence="1 2" key="1">
    <citation type="submission" date="2017-04" db="EMBL/GenBank/DDBJ databases">
        <authorList>
            <person name="Afonso C.L."/>
            <person name="Miller P.J."/>
            <person name="Scott M.A."/>
            <person name="Spackman E."/>
            <person name="Goraichik I."/>
            <person name="Dimitrov K.M."/>
            <person name="Suarez D.L."/>
            <person name="Swayne D.E."/>
        </authorList>
    </citation>
    <scope>NUCLEOTIDE SEQUENCE [LARGE SCALE GENOMIC DNA]</scope>
    <source>
        <strain evidence="1 2">CGMCC 1.10972</strain>
    </source>
</reference>
<sequence>MSDLGPILRTLGMSIDDAASLLGRPRETLRSISSGRRPWKHADADLTRLRAIYDALSRGRVEGLHAGAADASRALRLLRGSEGIGEQRASKRDRKPVREVPDDRTAEWAAEIAAGATVETMTAAQVAAAVEFIGIDLDLGSEGFEVRHWDRLRMIADATGFEPGGRRPMTRAAKVWDALSDRRAALAHGSPGAS</sequence>
<name>A0A1W1Y8Z8_9HYPH</name>
<evidence type="ECO:0000313" key="1">
    <source>
        <dbReference type="EMBL" id="SMC32609.1"/>
    </source>
</evidence>
<organism evidence="1 2">
    <name type="scientific">Fulvimarina manganoxydans</name>
    <dbReference type="NCBI Taxonomy" id="937218"/>
    <lineage>
        <taxon>Bacteria</taxon>
        <taxon>Pseudomonadati</taxon>
        <taxon>Pseudomonadota</taxon>
        <taxon>Alphaproteobacteria</taxon>
        <taxon>Hyphomicrobiales</taxon>
        <taxon>Aurantimonadaceae</taxon>
        <taxon>Fulvimarina</taxon>
    </lineage>
</organism>
<protein>
    <submittedName>
        <fullName evidence="1">Uncharacterized protein</fullName>
    </submittedName>
</protein>